<feature type="transmembrane region" description="Helical" evidence="9">
    <location>
        <begin position="291"/>
        <end position="314"/>
    </location>
</feature>
<sequence length="317" mass="34099">MEIIIIGAVILDIMLGDPRFIPHPVILIGKVTGWGESIILSRFSSAKALKWAGVILTVLIVMGSYGLVSLILWAAYKISFLLGGLASVFLMSQSLALNSLYKHAQAVLRPLSGGDRRDARQALGMMVGRDTDNLDEEAIIRGTVESIAENTVDGLTAPLLYGFLGGPALAWAYKAVNTLDSMIGYQDERYVNLGWAAARLDDLANYLPARITAGLYLSVAPFTAGGWVGVYNALRRDARRHQSPNSGFPEAAVAGALGVQLGGLNYYQGVPSYGALMGEKKRCLRFDDIRVSLILTMAVYGETVLLGLAAMQLLKGF</sequence>
<dbReference type="UniPathway" id="UPA00148"/>
<dbReference type="GO" id="GO:0009236">
    <property type="term" value="P:cobalamin biosynthetic process"/>
    <property type="evidence" value="ECO:0007669"/>
    <property type="project" value="UniProtKB-UniRule"/>
</dbReference>
<evidence type="ECO:0000313" key="11">
    <source>
        <dbReference type="Proteomes" id="UP000045545"/>
    </source>
</evidence>
<dbReference type="GO" id="GO:0048472">
    <property type="term" value="F:threonine-phosphate decarboxylase activity"/>
    <property type="evidence" value="ECO:0007669"/>
    <property type="project" value="InterPro"/>
</dbReference>
<feature type="transmembrane region" description="Helical" evidence="9">
    <location>
        <begin position="51"/>
        <end position="74"/>
    </location>
</feature>
<evidence type="ECO:0000256" key="5">
    <source>
        <dbReference type="ARBA" id="ARBA00022573"/>
    </source>
</evidence>
<keyword evidence="4 9" id="KW-1003">Cell membrane</keyword>
<keyword evidence="11" id="KW-1185">Reference proteome</keyword>
<feature type="transmembrane region" description="Helical" evidence="9">
    <location>
        <begin position="80"/>
        <end position="101"/>
    </location>
</feature>
<dbReference type="HAMAP" id="MF_00024">
    <property type="entry name" value="CobD_CbiB"/>
    <property type="match status" value="1"/>
</dbReference>
<name>A0A0E4GD38_9FIRM</name>
<evidence type="ECO:0000256" key="6">
    <source>
        <dbReference type="ARBA" id="ARBA00022692"/>
    </source>
</evidence>
<comment type="subcellular location">
    <subcellularLocation>
        <location evidence="1 9">Cell membrane</location>
        <topology evidence="1 9">Multi-pass membrane protein</topology>
    </subcellularLocation>
</comment>
<reference evidence="10 11" key="1">
    <citation type="submission" date="2015-03" db="EMBL/GenBank/DDBJ databases">
        <authorList>
            <person name="Murphy D."/>
        </authorList>
    </citation>
    <scope>NUCLEOTIDE SEQUENCE [LARGE SCALE GENOMIC DNA]</scope>
    <source>
        <strain evidence="10 11">OL-4</strain>
    </source>
</reference>
<evidence type="ECO:0000256" key="9">
    <source>
        <dbReference type="HAMAP-Rule" id="MF_00024"/>
    </source>
</evidence>
<comment type="similarity">
    <text evidence="3 9">Belongs to the CobD/CbiB family.</text>
</comment>
<organism evidence="10 11">
    <name type="scientific">Syntrophomonas zehnderi OL-4</name>
    <dbReference type="NCBI Taxonomy" id="690567"/>
    <lineage>
        <taxon>Bacteria</taxon>
        <taxon>Bacillati</taxon>
        <taxon>Bacillota</taxon>
        <taxon>Clostridia</taxon>
        <taxon>Eubacteriales</taxon>
        <taxon>Syntrophomonadaceae</taxon>
        <taxon>Syntrophomonas</taxon>
    </lineage>
</organism>
<evidence type="ECO:0000256" key="7">
    <source>
        <dbReference type="ARBA" id="ARBA00022989"/>
    </source>
</evidence>
<dbReference type="STRING" id="690567.2369"/>
<evidence type="ECO:0000256" key="1">
    <source>
        <dbReference type="ARBA" id="ARBA00004651"/>
    </source>
</evidence>
<dbReference type="RefSeq" id="WP_046499237.1">
    <property type="nucleotide sequence ID" value="NZ_CGIH01000040.1"/>
</dbReference>
<keyword evidence="6 9" id="KW-0812">Transmembrane</keyword>
<accession>A0A0E4GD38</accession>
<dbReference type="OrthoDB" id="9811967at2"/>
<dbReference type="NCBIfam" id="TIGR00380">
    <property type="entry name" value="cobal_cbiB"/>
    <property type="match status" value="1"/>
</dbReference>
<evidence type="ECO:0000256" key="4">
    <source>
        <dbReference type="ARBA" id="ARBA00022475"/>
    </source>
</evidence>
<comment type="caution">
    <text evidence="9">Lacks conserved residue(s) required for the propagation of feature annotation.</text>
</comment>
<dbReference type="GO" id="GO:0005886">
    <property type="term" value="C:plasma membrane"/>
    <property type="evidence" value="ECO:0007669"/>
    <property type="project" value="UniProtKB-SubCell"/>
</dbReference>
<evidence type="ECO:0000256" key="8">
    <source>
        <dbReference type="ARBA" id="ARBA00023136"/>
    </source>
</evidence>
<evidence type="ECO:0000313" key="10">
    <source>
        <dbReference type="EMBL" id="CFX97827.1"/>
    </source>
</evidence>
<protein>
    <recommendedName>
        <fullName evidence="9">Cobalamin biosynthesis protein CobD</fullName>
    </recommendedName>
</protein>
<evidence type="ECO:0000256" key="3">
    <source>
        <dbReference type="ARBA" id="ARBA00006263"/>
    </source>
</evidence>
<comment type="function">
    <text evidence="9">Converts cobyric acid to cobinamide by the addition of aminopropanol on the F carboxylic group.</text>
</comment>
<keyword evidence="7 9" id="KW-1133">Transmembrane helix</keyword>
<proteinExistence type="inferred from homology"/>
<dbReference type="EMBL" id="CGIH01000040">
    <property type="protein sequence ID" value="CFX97827.1"/>
    <property type="molecule type" value="Genomic_DNA"/>
</dbReference>
<dbReference type="PANTHER" id="PTHR34308:SF1">
    <property type="entry name" value="COBALAMIN BIOSYNTHESIS PROTEIN CBIB"/>
    <property type="match status" value="1"/>
</dbReference>
<keyword evidence="8 9" id="KW-0472">Membrane</keyword>
<dbReference type="GO" id="GO:0015420">
    <property type="term" value="F:ABC-type vitamin B12 transporter activity"/>
    <property type="evidence" value="ECO:0007669"/>
    <property type="project" value="UniProtKB-UniRule"/>
</dbReference>
<gene>
    <name evidence="9" type="primary">cobD</name>
    <name evidence="10" type="ORF">2369</name>
</gene>
<dbReference type="AlphaFoldDB" id="A0A0E4GD38"/>
<evidence type="ECO:0000256" key="2">
    <source>
        <dbReference type="ARBA" id="ARBA00004953"/>
    </source>
</evidence>
<keyword evidence="5 9" id="KW-0169">Cobalamin biosynthesis</keyword>
<dbReference type="Proteomes" id="UP000045545">
    <property type="component" value="Unassembled WGS sequence"/>
</dbReference>
<dbReference type="InterPro" id="IPR004485">
    <property type="entry name" value="Cobalamin_biosynth_CobD/CbiB"/>
</dbReference>
<dbReference type="Pfam" id="PF03186">
    <property type="entry name" value="CobD_Cbib"/>
    <property type="match status" value="1"/>
</dbReference>
<dbReference type="PANTHER" id="PTHR34308">
    <property type="entry name" value="COBALAMIN BIOSYNTHESIS PROTEIN CBIB"/>
    <property type="match status" value="1"/>
</dbReference>
<comment type="pathway">
    <text evidence="2 9">Cofactor biosynthesis; adenosylcobalamin biosynthesis.</text>
</comment>